<accession>A0A1I2KI72</accession>
<dbReference type="AlphaFoldDB" id="A0A1I2KI72"/>
<sequence length="215" mass="24770">MFIFLVRTAILYALIVLIMRLMGKRQVGELEPYELVIAFIISDLATLPMQDIRMPLINGITPIITILIMQIGISWLQFKNRGFRKIVDGQAVILIKKGVVNVSQLKAQQLTINELLEELRGAGYLDLSEVEYGLLETNGKLTVVPSKEYNNKSLPKVVFCNGQFYEDNLAYYKKSKNWVHEELHKNNLTEKDIDFAIIDSNKSLFYQKKEERLNE</sequence>
<evidence type="ECO:0000256" key="4">
    <source>
        <dbReference type="ARBA" id="ARBA00022692"/>
    </source>
</evidence>
<dbReference type="InterPro" id="IPR023090">
    <property type="entry name" value="UPF0702_alpha/beta_dom_sf"/>
</dbReference>
<dbReference type="Gene3D" id="3.30.240.20">
    <property type="entry name" value="bsu07140 like domains"/>
    <property type="match status" value="2"/>
</dbReference>
<dbReference type="EMBL" id="FOOE01000005">
    <property type="protein sequence ID" value="SFF64801.1"/>
    <property type="molecule type" value="Genomic_DNA"/>
</dbReference>
<dbReference type="PANTHER" id="PTHR34582">
    <property type="entry name" value="UPF0702 TRANSMEMBRANE PROTEIN YCAP"/>
    <property type="match status" value="1"/>
</dbReference>
<evidence type="ECO:0000256" key="6">
    <source>
        <dbReference type="ARBA" id="ARBA00023136"/>
    </source>
</evidence>
<dbReference type="STRING" id="1529.SAMN04487885_10594"/>
<comment type="subcellular location">
    <subcellularLocation>
        <location evidence="1">Cell membrane</location>
        <topology evidence="1">Multi-pass membrane protein</topology>
    </subcellularLocation>
</comment>
<evidence type="ECO:0000256" key="2">
    <source>
        <dbReference type="ARBA" id="ARBA00006448"/>
    </source>
</evidence>
<feature type="transmembrane region" description="Helical" evidence="7">
    <location>
        <begin position="6"/>
        <end position="23"/>
    </location>
</feature>
<evidence type="ECO:0000256" key="5">
    <source>
        <dbReference type="ARBA" id="ARBA00022989"/>
    </source>
</evidence>
<comment type="similarity">
    <text evidence="2">Belongs to the UPF0702 family.</text>
</comment>
<feature type="domain" description="YetF C-terminal" evidence="8">
    <location>
        <begin position="79"/>
        <end position="194"/>
    </location>
</feature>
<dbReference type="InterPro" id="IPR007353">
    <property type="entry name" value="DUF421"/>
</dbReference>
<feature type="transmembrane region" description="Helical" evidence="7">
    <location>
        <begin position="56"/>
        <end position="76"/>
    </location>
</feature>
<dbReference type="PANTHER" id="PTHR34582:SF6">
    <property type="entry name" value="UPF0702 TRANSMEMBRANE PROTEIN YCAP"/>
    <property type="match status" value="1"/>
</dbReference>
<evidence type="ECO:0000256" key="7">
    <source>
        <dbReference type="SAM" id="Phobius"/>
    </source>
</evidence>
<proteinExistence type="inferred from homology"/>
<keyword evidence="4 7" id="KW-0812">Transmembrane</keyword>
<keyword evidence="3" id="KW-1003">Cell membrane</keyword>
<dbReference type="OrthoDB" id="1682423at2"/>
<evidence type="ECO:0000256" key="3">
    <source>
        <dbReference type="ARBA" id="ARBA00022475"/>
    </source>
</evidence>
<reference evidence="9 10" key="1">
    <citation type="submission" date="2016-10" db="EMBL/GenBank/DDBJ databases">
        <authorList>
            <person name="de Groot N.N."/>
        </authorList>
    </citation>
    <scope>NUCLEOTIDE SEQUENCE [LARGE SCALE GENOMIC DNA]</scope>
    <source>
        <strain evidence="9 10">NLAE-zl-G419</strain>
    </source>
</reference>
<dbReference type="eggNOG" id="COG2323">
    <property type="taxonomic scope" value="Bacteria"/>
</dbReference>
<evidence type="ECO:0000259" key="8">
    <source>
        <dbReference type="Pfam" id="PF04239"/>
    </source>
</evidence>
<evidence type="ECO:0000313" key="10">
    <source>
        <dbReference type="Proteomes" id="UP000182135"/>
    </source>
</evidence>
<keyword evidence="10" id="KW-1185">Reference proteome</keyword>
<dbReference type="Proteomes" id="UP000182135">
    <property type="component" value="Unassembled WGS sequence"/>
</dbReference>
<dbReference type="Pfam" id="PF04239">
    <property type="entry name" value="DUF421"/>
    <property type="match status" value="1"/>
</dbReference>
<dbReference type="GO" id="GO:0005886">
    <property type="term" value="C:plasma membrane"/>
    <property type="evidence" value="ECO:0007669"/>
    <property type="project" value="UniProtKB-SubCell"/>
</dbReference>
<gene>
    <name evidence="9" type="ORF">SAMN04487885_10594</name>
</gene>
<evidence type="ECO:0000313" key="9">
    <source>
        <dbReference type="EMBL" id="SFF64801.1"/>
    </source>
</evidence>
<evidence type="ECO:0000256" key="1">
    <source>
        <dbReference type="ARBA" id="ARBA00004651"/>
    </source>
</evidence>
<name>A0A1I2KI72_9CLOT</name>
<organism evidence="9 10">
    <name type="scientific">Clostridium cadaveris</name>
    <dbReference type="NCBI Taxonomy" id="1529"/>
    <lineage>
        <taxon>Bacteria</taxon>
        <taxon>Bacillati</taxon>
        <taxon>Bacillota</taxon>
        <taxon>Clostridia</taxon>
        <taxon>Eubacteriales</taxon>
        <taxon>Clostridiaceae</taxon>
        <taxon>Clostridium</taxon>
    </lineage>
</organism>
<keyword evidence="5 7" id="KW-1133">Transmembrane helix</keyword>
<keyword evidence="6 7" id="KW-0472">Membrane</keyword>
<protein>
    <submittedName>
        <fullName evidence="9">Uncharacterized membrane protein YcaP, DUF421 family</fullName>
    </submittedName>
</protein>